<feature type="transmembrane region" description="Helical" evidence="1">
    <location>
        <begin position="189"/>
        <end position="208"/>
    </location>
</feature>
<reference evidence="2 3" key="1">
    <citation type="submission" date="2019-01" db="EMBL/GenBank/DDBJ databases">
        <title>Complete genome sequence of Cohnella hallensis HS21 isolated from Korean fir (Abies koreana) rhizospheric soil.</title>
        <authorList>
            <person name="Jiang L."/>
            <person name="Kang S.W."/>
            <person name="Kim S."/>
            <person name="Jung J."/>
            <person name="Kim C.Y."/>
            <person name="Kim D.H."/>
            <person name="Kim S.W."/>
            <person name="Lee J."/>
        </authorList>
    </citation>
    <scope>NUCLEOTIDE SEQUENCE [LARGE SCALE GENOMIC DNA]</scope>
    <source>
        <strain evidence="2 3">HS21</strain>
    </source>
</reference>
<proteinExistence type="predicted"/>
<keyword evidence="3" id="KW-1185">Reference proteome</keyword>
<accession>A0A3T1CZI5</accession>
<sequence>MDREPFTIDFPDDSIIEAQIKIIVKEGLVAQESFYSYLINMYRQLGFKYLFRDITEIIFALSLGFFVLLFVAFEAHYNPAITSDFVYAYIFILSPLLYLLTSVLFFIQKKNRVNYEVEMVCKYNVYQLAAFRMLAFSLICMILNAALIYFITVSFQQISFFYALMVSTTSLFLFSTAFLYMIIRISSTIAKYGLTIGWVLLNLLLLNFSTELYTLFLSKLPIYVYVVIAVTCFPLYIKHLKKLITFRSTGGVI</sequence>
<keyword evidence="1" id="KW-0472">Membrane</keyword>
<dbReference type="EMBL" id="AP019400">
    <property type="protein sequence ID" value="BBI31263.1"/>
    <property type="molecule type" value="Genomic_DNA"/>
</dbReference>
<evidence type="ECO:0000256" key="1">
    <source>
        <dbReference type="SAM" id="Phobius"/>
    </source>
</evidence>
<feature type="transmembrane region" description="Helical" evidence="1">
    <location>
        <begin position="158"/>
        <end position="182"/>
    </location>
</feature>
<evidence type="ECO:0000313" key="2">
    <source>
        <dbReference type="EMBL" id="BBI31263.1"/>
    </source>
</evidence>
<dbReference type="OrthoDB" id="1911369at2"/>
<dbReference type="Proteomes" id="UP000289856">
    <property type="component" value="Chromosome"/>
</dbReference>
<dbReference type="KEGG" id="cohn:KCTCHS21_06620"/>
<name>A0A3T1CZI5_9BACL</name>
<feature type="transmembrane region" description="Helical" evidence="1">
    <location>
        <begin position="49"/>
        <end position="73"/>
    </location>
</feature>
<keyword evidence="1" id="KW-1133">Transmembrane helix</keyword>
<feature type="transmembrane region" description="Helical" evidence="1">
    <location>
        <begin position="128"/>
        <end position="152"/>
    </location>
</feature>
<dbReference type="RefSeq" id="WP_130605114.1">
    <property type="nucleotide sequence ID" value="NZ_AP019400.1"/>
</dbReference>
<gene>
    <name evidence="2" type="ORF">KCTCHS21_06620</name>
</gene>
<feature type="transmembrane region" description="Helical" evidence="1">
    <location>
        <begin position="85"/>
        <end position="107"/>
    </location>
</feature>
<feature type="transmembrane region" description="Helical" evidence="1">
    <location>
        <begin position="220"/>
        <end position="237"/>
    </location>
</feature>
<dbReference type="AlphaFoldDB" id="A0A3T1CZI5"/>
<protein>
    <submittedName>
        <fullName evidence="2">Uncharacterized protein</fullName>
    </submittedName>
</protein>
<keyword evidence="1" id="KW-0812">Transmembrane</keyword>
<evidence type="ECO:0000313" key="3">
    <source>
        <dbReference type="Proteomes" id="UP000289856"/>
    </source>
</evidence>
<organism evidence="2 3">
    <name type="scientific">Cohnella abietis</name>
    <dbReference type="NCBI Taxonomy" id="2507935"/>
    <lineage>
        <taxon>Bacteria</taxon>
        <taxon>Bacillati</taxon>
        <taxon>Bacillota</taxon>
        <taxon>Bacilli</taxon>
        <taxon>Bacillales</taxon>
        <taxon>Paenibacillaceae</taxon>
        <taxon>Cohnella</taxon>
    </lineage>
</organism>